<dbReference type="EMBL" id="JAGGDJ010000015">
    <property type="protein sequence ID" value="MBO7746174.1"/>
    <property type="molecule type" value="Genomic_DNA"/>
</dbReference>
<accession>A0ABS3WD12</accession>
<gene>
    <name evidence="2" type="ORF">I8J29_18345</name>
</gene>
<dbReference type="RefSeq" id="WP_208848968.1">
    <property type="nucleotide sequence ID" value="NZ_JAGGDJ010000015.1"/>
</dbReference>
<feature type="compositionally biased region" description="Low complexity" evidence="1">
    <location>
        <begin position="484"/>
        <end position="496"/>
    </location>
</feature>
<dbReference type="InterPro" id="IPR050490">
    <property type="entry name" value="Bact_solute-bd_prot1"/>
</dbReference>
<name>A0ABS3WD12_9BACL</name>
<feature type="compositionally biased region" description="Gly residues" evidence="1">
    <location>
        <begin position="471"/>
        <end position="483"/>
    </location>
</feature>
<reference evidence="2 3" key="1">
    <citation type="submission" date="2021-03" db="EMBL/GenBank/DDBJ databases">
        <title>Paenibacillus artemisicola MWE-103 whole genome sequence.</title>
        <authorList>
            <person name="Ham Y.J."/>
        </authorList>
    </citation>
    <scope>NUCLEOTIDE SEQUENCE [LARGE SCALE GENOMIC DNA]</scope>
    <source>
        <strain evidence="2 3">MWE-103</strain>
    </source>
</reference>
<dbReference type="Pfam" id="PF01547">
    <property type="entry name" value="SBP_bac_1"/>
    <property type="match status" value="1"/>
</dbReference>
<evidence type="ECO:0000313" key="3">
    <source>
        <dbReference type="Proteomes" id="UP000670947"/>
    </source>
</evidence>
<evidence type="ECO:0000313" key="2">
    <source>
        <dbReference type="EMBL" id="MBO7746174.1"/>
    </source>
</evidence>
<dbReference type="InterPro" id="IPR006059">
    <property type="entry name" value="SBP"/>
</dbReference>
<dbReference type="Gene3D" id="3.40.190.10">
    <property type="entry name" value="Periplasmic binding protein-like II"/>
    <property type="match status" value="1"/>
</dbReference>
<feature type="region of interest" description="Disordered" evidence="1">
    <location>
        <begin position="463"/>
        <end position="496"/>
    </location>
</feature>
<protein>
    <submittedName>
        <fullName evidence="2">Extracellular solute-binding protein</fullName>
    </submittedName>
</protein>
<proteinExistence type="predicted"/>
<dbReference type="PANTHER" id="PTHR43649">
    <property type="entry name" value="ARABINOSE-BINDING PROTEIN-RELATED"/>
    <property type="match status" value="1"/>
</dbReference>
<sequence>MGNGVNALKRFTGRHSAGIVVLAATMTMTMSGCSLTGGGTDAGSEVSSLKVMYYDERSFYDQFGTVYSALHPNVELTVVSNQNYSNKPVADPEAELQSFIERENPDVLMLSSDQLSNMAKDGKLLDLDPMLAEKDYHAETLIPGLLDYLKSFGDGKVYGLSPTFYSQALFYNKDLFAKYGIPLPQDKMTWEQLFELARRFPTDGPKDKRVYGLGLGYGVDAYQLGSMIGTAQNLTMFNPANGQITADTPSWKRIFQTAIDGLKSGALYMEDPNNMSGTSTYEDFLLRDPFVAGKLAMRLDGTYLMDQINEGRSRLEDKSKVVQNWDLVTVPVDPQNPEGSVSMNVGQIFAVNAKSANADAAKEFVRYITSEEYARVTSKLHSNGFPVRTTYLKDEENHNFKAFYALKPNTPKPFQDYDDIPQAFYMRFSTLAQQELKNAYDGKQSVDAALAAVQTKGKAALMEEQAKDKANGGGASAQGGEAGGAASSAEASTGAR</sequence>
<dbReference type="SUPFAM" id="SSF53850">
    <property type="entry name" value="Periplasmic binding protein-like II"/>
    <property type="match status" value="1"/>
</dbReference>
<organism evidence="2 3">
    <name type="scientific">Paenibacillus artemisiicola</name>
    <dbReference type="NCBI Taxonomy" id="1172618"/>
    <lineage>
        <taxon>Bacteria</taxon>
        <taxon>Bacillati</taxon>
        <taxon>Bacillota</taxon>
        <taxon>Bacilli</taxon>
        <taxon>Bacillales</taxon>
        <taxon>Paenibacillaceae</taxon>
        <taxon>Paenibacillus</taxon>
    </lineage>
</organism>
<dbReference type="Proteomes" id="UP000670947">
    <property type="component" value="Unassembled WGS sequence"/>
</dbReference>
<keyword evidence="3" id="KW-1185">Reference proteome</keyword>
<comment type="caution">
    <text evidence="2">The sequence shown here is derived from an EMBL/GenBank/DDBJ whole genome shotgun (WGS) entry which is preliminary data.</text>
</comment>
<evidence type="ECO:0000256" key="1">
    <source>
        <dbReference type="SAM" id="MobiDB-lite"/>
    </source>
</evidence>
<dbReference type="PANTHER" id="PTHR43649:SF12">
    <property type="entry name" value="DIACETYLCHITOBIOSE BINDING PROTEIN DASA"/>
    <property type="match status" value="1"/>
</dbReference>